<accession>A0A8H3J446</accession>
<dbReference type="InterPro" id="IPR029044">
    <property type="entry name" value="Nucleotide-diphossugar_trans"/>
</dbReference>
<feature type="transmembrane region" description="Helical" evidence="2">
    <location>
        <begin position="28"/>
        <end position="45"/>
    </location>
</feature>
<dbReference type="GO" id="GO:0006487">
    <property type="term" value="P:protein N-linked glycosylation"/>
    <property type="evidence" value="ECO:0007669"/>
    <property type="project" value="TreeGrafter"/>
</dbReference>
<dbReference type="Proteomes" id="UP000664521">
    <property type="component" value="Unassembled WGS sequence"/>
</dbReference>
<sequence length="339" mass="38481">MEKLSFASLSPLASKRFARFFYFRFDRLRIVVCVFAAIACLLFLTSTSTPSIRRLALHQDSGSEPPFPKQVWQCYTTVGPRNTSITHRDAFKATKIAAGTAGSWFPVDGDWSYRFIGSEAGTRFVQKHFKKQPDVVEVYTSLRVPVMLSDFLRYLLLAGEGGVYADSDVEMIKPLQDWVPEEYRNATRAMIGLDVDHAVKDEDEGWAFRFAQHTLVAAKGHPIMMNMVRNVTNKMIALAEEKHTKMSEIELHDRDVVRITGPRGFREIVFDHLSKETGVTVGWRNLTGIKEPKLFGDTLIVPINFFGGGQAHSGSDGTSPDKRVQHYWKGTWRHWDESM</sequence>
<dbReference type="GO" id="GO:0000136">
    <property type="term" value="C:mannan polymerase complex"/>
    <property type="evidence" value="ECO:0007669"/>
    <property type="project" value="TreeGrafter"/>
</dbReference>
<evidence type="ECO:0000313" key="4">
    <source>
        <dbReference type="Proteomes" id="UP000664521"/>
    </source>
</evidence>
<evidence type="ECO:0000256" key="1">
    <source>
        <dbReference type="ARBA" id="ARBA00009003"/>
    </source>
</evidence>
<dbReference type="PANTHER" id="PTHR31834">
    <property type="entry name" value="INITIATION-SPECIFIC ALPHA-1,6-MANNOSYLTRANSFERASE"/>
    <property type="match status" value="1"/>
</dbReference>
<keyword evidence="2" id="KW-0812">Transmembrane</keyword>
<organism evidence="3 4">
    <name type="scientific">Heterodermia speciosa</name>
    <dbReference type="NCBI Taxonomy" id="116794"/>
    <lineage>
        <taxon>Eukaryota</taxon>
        <taxon>Fungi</taxon>
        <taxon>Dikarya</taxon>
        <taxon>Ascomycota</taxon>
        <taxon>Pezizomycotina</taxon>
        <taxon>Lecanoromycetes</taxon>
        <taxon>OSLEUM clade</taxon>
        <taxon>Lecanoromycetidae</taxon>
        <taxon>Caliciales</taxon>
        <taxon>Physciaceae</taxon>
        <taxon>Heterodermia</taxon>
    </lineage>
</organism>
<dbReference type="InterPro" id="IPR039367">
    <property type="entry name" value="Och1-like"/>
</dbReference>
<dbReference type="PANTHER" id="PTHR31834:SF8">
    <property type="entry name" value="TRANSFERASE, PUTATIVE (AFU_ORTHOLOGUE AFUA_6G14040)-RELATED"/>
    <property type="match status" value="1"/>
</dbReference>
<proteinExistence type="inferred from homology"/>
<dbReference type="EMBL" id="CAJPDS010000152">
    <property type="protein sequence ID" value="CAF9940347.1"/>
    <property type="molecule type" value="Genomic_DNA"/>
</dbReference>
<evidence type="ECO:0008006" key="5">
    <source>
        <dbReference type="Google" id="ProtNLM"/>
    </source>
</evidence>
<name>A0A8H3J446_9LECA</name>
<comment type="caution">
    <text evidence="3">The sequence shown here is derived from an EMBL/GenBank/DDBJ whole genome shotgun (WGS) entry which is preliminary data.</text>
</comment>
<dbReference type="SUPFAM" id="SSF53448">
    <property type="entry name" value="Nucleotide-diphospho-sugar transferases"/>
    <property type="match status" value="1"/>
</dbReference>
<evidence type="ECO:0000256" key="2">
    <source>
        <dbReference type="SAM" id="Phobius"/>
    </source>
</evidence>
<dbReference type="OrthoDB" id="409543at2759"/>
<protein>
    <recommendedName>
        <fullName evidence="5">Glycosyltransferase family 32 protein</fullName>
    </recommendedName>
</protein>
<evidence type="ECO:0000313" key="3">
    <source>
        <dbReference type="EMBL" id="CAF9940347.1"/>
    </source>
</evidence>
<gene>
    <name evidence="3" type="ORF">HETSPECPRED_002387</name>
</gene>
<keyword evidence="2" id="KW-0472">Membrane</keyword>
<dbReference type="Pfam" id="PF04488">
    <property type="entry name" value="Gly_transf_sug"/>
    <property type="match status" value="1"/>
</dbReference>
<reference evidence="3" key="1">
    <citation type="submission" date="2021-03" db="EMBL/GenBank/DDBJ databases">
        <authorList>
            <person name="Tagirdzhanova G."/>
        </authorList>
    </citation>
    <scope>NUCLEOTIDE SEQUENCE</scope>
</reference>
<keyword evidence="2" id="KW-1133">Transmembrane helix</keyword>
<dbReference type="InterPro" id="IPR007577">
    <property type="entry name" value="GlycoTrfase_DXD_sugar-bd_CS"/>
</dbReference>
<dbReference type="AlphaFoldDB" id="A0A8H3J446"/>
<dbReference type="GO" id="GO:0000009">
    <property type="term" value="F:alpha-1,6-mannosyltransferase activity"/>
    <property type="evidence" value="ECO:0007669"/>
    <property type="project" value="InterPro"/>
</dbReference>
<dbReference type="Gene3D" id="3.90.550.20">
    <property type="match status" value="1"/>
</dbReference>
<comment type="similarity">
    <text evidence="1">Belongs to the glycosyltransferase 32 family.</text>
</comment>
<keyword evidence="4" id="KW-1185">Reference proteome</keyword>